<dbReference type="PROSITE" id="PS52016">
    <property type="entry name" value="TONB_DEPENDENT_REC_3"/>
    <property type="match status" value="1"/>
</dbReference>
<keyword evidence="5 11" id="KW-0812">Transmembrane</keyword>
<dbReference type="PANTHER" id="PTHR32552">
    <property type="entry name" value="FERRICHROME IRON RECEPTOR-RELATED"/>
    <property type="match status" value="1"/>
</dbReference>
<organism evidence="14 15">
    <name type="scientific">Falsiporphyromonas endometrii</name>
    <dbReference type="NCBI Taxonomy" id="1387297"/>
    <lineage>
        <taxon>Bacteria</taxon>
        <taxon>Pseudomonadati</taxon>
        <taxon>Bacteroidota</taxon>
        <taxon>Bacteroidia</taxon>
        <taxon>Bacteroidales</taxon>
        <taxon>Porphyromonadaceae</taxon>
        <taxon>Falsiporphyromonas</taxon>
    </lineage>
</organism>
<dbReference type="InterPro" id="IPR012910">
    <property type="entry name" value="Plug_dom"/>
</dbReference>
<dbReference type="Gene3D" id="2.40.170.20">
    <property type="entry name" value="TonB-dependent receptor, beta-barrel domain"/>
    <property type="match status" value="1"/>
</dbReference>
<comment type="similarity">
    <text evidence="11">Belongs to the TonB-dependent receptor family.</text>
</comment>
<keyword evidence="12" id="KW-0732">Signal</keyword>
<evidence type="ECO:0000256" key="1">
    <source>
        <dbReference type="ARBA" id="ARBA00004571"/>
    </source>
</evidence>
<dbReference type="InterPro" id="IPR039426">
    <property type="entry name" value="TonB-dep_rcpt-like"/>
</dbReference>
<keyword evidence="6" id="KW-0408">Iron</keyword>
<feature type="domain" description="TonB-dependent receptor plug" evidence="13">
    <location>
        <begin position="47"/>
        <end position="150"/>
    </location>
</feature>
<reference evidence="15" key="1">
    <citation type="journal article" date="2019" name="Int. J. Syst. Evol. Microbiol.">
        <title>The Global Catalogue of Microorganisms (GCM) 10K type strain sequencing project: providing services to taxonomists for standard genome sequencing and annotation.</title>
        <authorList>
            <consortium name="The Broad Institute Genomics Platform"/>
            <consortium name="The Broad Institute Genome Sequencing Center for Infectious Disease"/>
            <person name="Wu L."/>
            <person name="Ma J."/>
        </authorList>
    </citation>
    <scope>NUCLEOTIDE SEQUENCE [LARGE SCALE GENOMIC DNA]</scope>
    <source>
        <strain evidence="15">CGMCC 4.7357</strain>
    </source>
</reference>
<keyword evidence="2 11" id="KW-0813">Transport</keyword>
<keyword evidence="4" id="KW-0410">Iron transport</keyword>
<proteinExistence type="inferred from homology"/>
<evidence type="ECO:0000256" key="12">
    <source>
        <dbReference type="SAM" id="SignalP"/>
    </source>
</evidence>
<evidence type="ECO:0000256" key="8">
    <source>
        <dbReference type="ARBA" id="ARBA00023077"/>
    </source>
</evidence>
<gene>
    <name evidence="14" type="ORF">ACFO3G_03465</name>
</gene>
<dbReference type="InterPro" id="IPR036942">
    <property type="entry name" value="Beta-barrel_TonB_sf"/>
</dbReference>
<keyword evidence="3 11" id="KW-1134">Transmembrane beta strand</keyword>
<keyword evidence="7" id="KW-0406">Ion transport</keyword>
<keyword evidence="15" id="KW-1185">Reference proteome</keyword>
<name>A0ABV9K6S2_9PORP</name>
<evidence type="ECO:0000256" key="3">
    <source>
        <dbReference type="ARBA" id="ARBA00022452"/>
    </source>
</evidence>
<dbReference type="RefSeq" id="WP_380078014.1">
    <property type="nucleotide sequence ID" value="NZ_JBHSGO010000091.1"/>
</dbReference>
<evidence type="ECO:0000256" key="7">
    <source>
        <dbReference type="ARBA" id="ARBA00023065"/>
    </source>
</evidence>
<dbReference type="Pfam" id="PF07715">
    <property type="entry name" value="Plug"/>
    <property type="match status" value="1"/>
</dbReference>
<evidence type="ECO:0000256" key="9">
    <source>
        <dbReference type="ARBA" id="ARBA00023136"/>
    </source>
</evidence>
<evidence type="ECO:0000259" key="13">
    <source>
        <dbReference type="Pfam" id="PF07715"/>
    </source>
</evidence>
<keyword evidence="14" id="KW-0675">Receptor</keyword>
<protein>
    <submittedName>
        <fullName evidence="14">TonB-dependent receptor</fullName>
    </submittedName>
</protein>
<evidence type="ECO:0000256" key="10">
    <source>
        <dbReference type="ARBA" id="ARBA00023237"/>
    </source>
</evidence>
<evidence type="ECO:0000313" key="14">
    <source>
        <dbReference type="EMBL" id="MFC4665672.1"/>
    </source>
</evidence>
<keyword evidence="10 11" id="KW-0998">Cell outer membrane</keyword>
<sequence>MKQYLGIILLAGLLCTSAKAEEIDSVKVKKIDLNELVVVGFKQDQTAKVPGSISNLSGLLLRSNERQSVADLSSLVPNLFILDYGSRQNTPIFIRGIGSKALSPSVIFYVDGVPSFENCAFDTDLDGVSNIEILRGPQGTLYGRNAIGGIINIYTPSPLKESFHEFKLGYGSRNDIRVSTNNSFKLSNRFGMLVQANYHHNDGFFENQFTHKKTDKLNDISSRIKMSWQMTPRWQASILGSYTYTDQNGYPYGIYDTTTKKTKDVNYNSPSFYIRTLATSGLNFRYSGDNLKFNSQTSYQFVKDHQRMDQDFTPIKLYEISHRLKQDLVSQELTLKSNNSFYSWIVGAFGFVQKKNEKVSVGYFKGIPRVTSNPMEKYR</sequence>
<evidence type="ECO:0000256" key="6">
    <source>
        <dbReference type="ARBA" id="ARBA00023004"/>
    </source>
</evidence>
<evidence type="ECO:0000256" key="5">
    <source>
        <dbReference type="ARBA" id="ARBA00022692"/>
    </source>
</evidence>
<keyword evidence="9 11" id="KW-0472">Membrane</keyword>
<dbReference type="PANTHER" id="PTHR32552:SF81">
    <property type="entry name" value="TONB-DEPENDENT OUTER MEMBRANE RECEPTOR"/>
    <property type="match status" value="1"/>
</dbReference>
<keyword evidence="8" id="KW-0798">TonB box</keyword>
<comment type="caution">
    <text evidence="14">The sequence shown here is derived from an EMBL/GenBank/DDBJ whole genome shotgun (WGS) entry which is preliminary data.</text>
</comment>
<evidence type="ECO:0000313" key="15">
    <source>
        <dbReference type="Proteomes" id="UP001596020"/>
    </source>
</evidence>
<feature type="chain" id="PRO_5046556632" evidence="12">
    <location>
        <begin position="21"/>
        <end position="379"/>
    </location>
</feature>
<comment type="subcellular location">
    <subcellularLocation>
        <location evidence="1 11">Cell outer membrane</location>
        <topology evidence="1 11">Multi-pass membrane protein</topology>
    </subcellularLocation>
</comment>
<evidence type="ECO:0000256" key="2">
    <source>
        <dbReference type="ARBA" id="ARBA00022448"/>
    </source>
</evidence>
<accession>A0ABV9K6S2</accession>
<dbReference type="EMBL" id="JBHSGO010000091">
    <property type="protein sequence ID" value="MFC4665672.1"/>
    <property type="molecule type" value="Genomic_DNA"/>
</dbReference>
<evidence type="ECO:0000256" key="4">
    <source>
        <dbReference type="ARBA" id="ARBA00022496"/>
    </source>
</evidence>
<dbReference type="Proteomes" id="UP001596020">
    <property type="component" value="Unassembled WGS sequence"/>
</dbReference>
<dbReference type="SUPFAM" id="SSF56935">
    <property type="entry name" value="Porins"/>
    <property type="match status" value="1"/>
</dbReference>
<evidence type="ECO:0000256" key="11">
    <source>
        <dbReference type="PROSITE-ProRule" id="PRU01360"/>
    </source>
</evidence>
<feature type="signal peptide" evidence="12">
    <location>
        <begin position="1"/>
        <end position="20"/>
    </location>
</feature>